<gene>
    <name evidence="2" type="ORF">B0F90DRAFT_1705014</name>
</gene>
<reference evidence="2" key="1">
    <citation type="journal article" date="2022" name="New Phytol.">
        <title>Evolutionary transition to the ectomycorrhizal habit in the genomes of a hyperdiverse lineage of mushroom-forming fungi.</title>
        <authorList>
            <person name="Looney B."/>
            <person name="Miyauchi S."/>
            <person name="Morin E."/>
            <person name="Drula E."/>
            <person name="Courty P.E."/>
            <person name="Kohler A."/>
            <person name="Kuo A."/>
            <person name="LaButti K."/>
            <person name="Pangilinan J."/>
            <person name="Lipzen A."/>
            <person name="Riley R."/>
            <person name="Andreopoulos W."/>
            <person name="He G."/>
            <person name="Johnson J."/>
            <person name="Nolan M."/>
            <person name="Tritt A."/>
            <person name="Barry K.W."/>
            <person name="Grigoriev I.V."/>
            <person name="Nagy L.G."/>
            <person name="Hibbett D."/>
            <person name="Henrissat B."/>
            <person name="Matheny P.B."/>
            <person name="Labbe J."/>
            <person name="Martin F.M."/>
        </authorList>
    </citation>
    <scope>NUCLEOTIDE SEQUENCE</scope>
    <source>
        <strain evidence="2">BPL690</strain>
    </source>
</reference>
<evidence type="ECO:0000256" key="1">
    <source>
        <dbReference type="SAM" id="MobiDB-lite"/>
    </source>
</evidence>
<sequence length="168" mass="18467">MEPFFMPFREGMKAGESVPLGRDGLLIKCSQGCGHAGVVSCLHQNEQGTVVVFHCQNPHKCEVGTWKGRHEGGEQMLEKNEIRRKVLGLMRGEPMKERGGRHNINVGKEIPASKELANPSHNPEHLDISPHQPHTAASIHHPFLLMAHNSSGQSSHYFTVTATILGKG</sequence>
<keyword evidence="3" id="KW-1185">Reference proteome</keyword>
<dbReference type="EMBL" id="WTXG01000007">
    <property type="protein sequence ID" value="KAI0304368.1"/>
    <property type="molecule type" value="Genomic_DNA"/>
</dbReference>
<comment type="caution">
    <text evidence="2">The sequence shown here is derived from an EMBL/GenBank/DDBJ whole genome shotgun (WGS) entry which is preliminary data.</text>
</comment>
<dbReference type="AlphaFoldDB" id="A0AAD4M6V8"/>
<protein>
    <submittedName>
        <fullName evidence="2">Uncharacterized protein</fullName>
    </submittedName>
</protein>
<evidence type="ECO:0000313" key="2">
    <source>
        <dbReference type="EMBL" id="KAI0304368.1"/>
    </source>
</evidence>
<name>A0AAD4M6V8_9AGAM</name>
<dbReference type="Proteomes" id="UP001203297">
    <property type="component" value="Unassembled WGS sequence"/>
</dbReference>
<accession>A0AAD4M6V8</accession>
<organism evidence="2 3">
    <name type="scientific">Multifurca ochricompacta</name>
    <dbReference type="NCBI Taxonomy" id="376703"/>
    <lineage>
        <taxon>Eukaryota</taxon>
        <taxon>Fungi</taxon>
        <taxon>Dikarya</taxon>
        <taxon>Basidiomycota</taxon>
        <taxon>Agaricomycotina</taxon>
        <taxon>Agaricomycetes</taxon>
        <taxon>Russulales</taxon>
        <taxon>Russulaceae</taxon>
        <taxon>Multifurca</taxon>
    </lineage>
</organism>
<feature type="region of interest" description="Disordered" evidence="1">
    <location>
        <begin position="115"/>
        <end position="135"/>
    </location>
</feature>
<proteinExistence type="predicted"/>
<evidence type="ECO:0000313" key="3">
    <source>
        <dbReference type="Proteomes" id="UP001203297"/>
    </source>
</evidence>